<dbReference type="Proteomes" id="UP000516065">
    <property type="component" value="Segment"/>
</dbReference>
<keyword evidence="4" id="KW-1185">Reference proteome</keyword>
<name>A0A7G9UZD9_9CAUD</name>
<evidence type="ECO:0000313" key="4">
    <source>
        <dbReference type="Proteomes" id="UP000516065"/>
    </source>
</evidence>
<sequence length="292" mass="31721">MGLLIAAIVLSLVVALPVSLMLLVKSRYDGVEVGKPVRYGGALLVWLIALSPVIFGSVTTVSTKNIGVVTAFNRPTGENLSNGLHFKAPWEKVHEMDGAIQIQTKDGEHSTQVRLGNNSMANVDYTVQWRIKPDAASALYLDYRSFDSVKENLVTKQFNNSLSDVMSQYNPLAALEEQQADTNEALAKRVLDLMRDRVGNRIEVMSVMLPVIHFDPDTQGKINQFNAELANTKVALQKQATASAEAKANENLKSSVTDPNVLVSKCLDIAAQNKTSPAGCWPGSSTHITGVK</sequence>
<dbReference type="Gene3D" id="3.30.479.30">
    <property type="entry name" value="Band 7 domain"/>
    <property type="match status" value="1"/>
</dbReference>
<dbReference type="PANTHER" id="PTHR42911">
    <property type="entry name" value="MODULATOR OF FTSH PROTEASE HFLC"/>
    <property type="match status" value="1"/>
</dbReference>
<dbReference type="GeneID" id="70081077"/>
<keyword evidence="1" id="KW-0812">Transmembrane</keyword>
<reference evidence="3 4" key="1">
    <citation type="submission" date="2020-06" db="EMBL/GenBank/DDBJ databases">
        <authorList>
            <person name="Aidoo V.A."/>
            <person name="Attix H.E."/>
            <person name="Centeno C.A."/>
            <person name="Hollingsworth J.S."/>
            <person name="Humbert W.S."/>
            <person name="Martinez-Aguilar E."/>
            <person name="Richter E.A."/>
            <person name="Smith D.M."/>
            <person name="Thoma A.L."/>
            <person name="Troup B.R."/>
            <person name="Watkins V.C."/>
            <person name="Brunner S."/>
            <person name="Chen S."/>
            <person name="Fogarty M.P."/>
            <person name="Merkhofer E.C."/>
            <person name="Garlena R.A."/>
            <person name="Russell D.A."/>
            <person name="Pope W.H."/>
            <person name="Jacobs-Sera D."/>
            <person name="Hatfull G.F."/>
        </authorList>
    </citation>
    <scope>NUCLEOTIDE SEQUENCE [LARGE SCALE GENOMIC DNA]</scope>
</reference>
<feature type="transmembrane region" description="Helical" evidence="1">
    <location>
        <begin position="39"/>
        <end position="58"/>
    </location>
</feature>
<dbReference type="PANTHER" id="PTHR42911:SF2">
    <property type="entry name" value="PROHIBITIN FAMILY PROTEIN"/>
    <property type="match status" value="1"/>
</dbReference>
<evidence type="ECO:0000259" key="2">
    <source>
        <dbReference type="Pfam" id="PF01145"/>
    </source>
</evidence>
<feature type="domain" description="Band 7" evidence="2">
    <location>
        <begin position="60"/>
        <end position="244"/>
    </location>
</feature>
<dbReference type="KEGG" id="vg:70081077"/>
<gene>
    <name evidence="3" type="primary">52</name>
    <name evidence="3" type="ORF">SEA_SEPHIROTH_52</name>
</gene>
<evidence type="ECO:0000313" key="3">
    <source>
        <dbReference type="EMBL" id="QNN99394.1"/>
    </source>
</evidence>
<dbReference type="EMBL" id="MT684599">
    <property type="protein sequence ID" value="QNN99394.1"/>
    <property type="molecule type" value="Genomic_DNA"/>
</dbReference>
<dbReference type="InterPro" id="IPR001107">
    <property type="entry name" value="Band_7"/>
</dbReference>
<dbReference type="Pfam" id="PF01145">
    <property type="entry name" value="Band_7"/>
    <property type="match status" value="1"/>
</dbReference>
<organism evidence="3 4">
    <name type="scientific">Gordonia Phage Sephiroth</name>
    <dbReference type="NCBI Taxonomy" id="2767553"/>
    <lineage>
        <taxon>Viruses</taxon>
        <taxon>Duplodnaviria</taxon>
        <taxon>Heunggongvirae</taxon>
        <taxon>Uroviricota</taxon>
        <taxon>Caudoviricetes</taxon>
        <taxon>Deeyouvirinae</taxon>
        <taxon>Octobienvirus</taxon>
        <taxon>Octobienvirus sephiroth</taxon>
    </lineage>
</organism>
<accession>A0A7G9UZD9</accession>
<protein>
    <submittedName>
        <fullName evidence="3">Band-7-like membrane protein</fullName>
    </submittedName>
</protein>
<keyword evidence="1" id="KW-1133">Transmembrane helix</keyword>
<dbReference type="InterPro" id="IPR036013">
    <property type="entry name" value="Band_7/SPFH_dom_sf"/>
</dbReference>
<dbReference type="RefSeq" id="YP_010246440.1">
    <property type="nucleotide sequence ID" value="NC_060135.1"/>
</dbReference>
<proteinExistence type="predicted"/>
<evidence type="ECO:0000256" key="1">
    <source>
        <dbReference type="SAM" id="Phobius"/>
    </source>
</evidence>
<keyword evidence="1" id="KW-0472">Membrane</keyword>